<organism evidence="2 3">
    <name type="scientific">Halomonas binhaiensis</name>
    <dbReference type="NCBI Taxonomy" id="2562282"/>
    <lineage>
        <taxon>Bacteria</taxon>
        <taxon>Pseudomonadati</taxon>
        <taxon>Pseudomonadota</taxon>
        <taxon>Gammaproteobacteria</taxon>
        <taxon>Oceanospirillales</taxon>
        <taxon>Halomonadaceae</taxon>
        <taxon>Halomonas</taxon>
    </lineage>
</organism>
<keyword evidence="3" id="KW-1185">Reference proteome</keyword>
<evidence type="ECO:0000259" key="1">
    <source>
        <dbReference type="PROSITE" id="PS51186"/>
    </source>
</evidence>
<dbReference type="KEGG" id="hbh:E4T21_16705"/>
<evidence type="ECO:0000313" key="2">
    <source>
        <dbReference type="EMBL" id="QEM84170.1"/>
    </source>
</evidence>
<dbReference type="InterPro" id="IPR000182">
    <property type="entry name" value="GNAT_dom"/>
</dbReference>
<dbReference type="PROSITE" id="PS51186">
    <property type="entry name" value="GNAT"/>
    <property type="match status" value="1"/>
</dbReference>
<dbReference type="SUPFAM" id="SSF55729">
    <property type="entry name" value="Acyl-CoA N-acyltransferases (Nat)"/>
    <property type="match status" value="1"/>
</dbReference>
<accession>A0A5C1NMU4</accession>
<dbReference type="Gene3D" id="3.40.630.30">
    <property type="match status" value="1"/>
</dbReference>
<dbReference type="InterPro" id="IPR016181">
    <property type="entry name" value="Acyl_CoA_acyltransferase"/>
</dbReference>
<gene>
    <name evidence="2" type="ORF">E4T21_16705</name>
</gene>
<proteinExistence type="predicted"/>
<dbReference type="AlphaFoldDB" id="A0A5C1NMU4"/>
<protein>
    <submittedName>
        <fullName evidence="2">GNAT family N-acetyltransferase</fullName>
    </submittedName>
</protein>
<evidence type="ECO:0000313" key="3">
    <source>
        <dbReference type="Proteomes" id="UP000324285"/>
    </source>
</evidence>
<dbReference type="CDD" id="cd04301">
    <property type="entry name" value="NAT_SF"/>
    <property type="match status" value="1"/>
</dbReference>
<dbReference type="OrthoDB" id="187903at2"/>
<dbReference type="Pfam" id="PF00583">
    <property type="entry name" value="Acetyltransf_1"/>
    <property type="match status" value="1"/>
</dbReference>
<feature type="domain" description="N-acetyltransferase" evidence="1">
    <location>
        <begin position="20"/>
        <end position="188"/>
    </location>
</feature>
<reference evidence="2" key="1">
    <citation type="submission" date="2021-02" db="EMBL/GenBank/DDBJ databases">
        <title>Strain Y2R2, a novel species of the genus Halomonas.</title>
        <authorList>
            <person name="Huang H."/>
        </authorList>
    </citation>
    <scope>NUCLEOTIDE SEQUENCE</scope>
    <source>
        <strain evidence="2">Y2R2</strain>
    </source>
</reference>
<dbReference type="EMBL" id="CP038437">
    <property type="protein sequence ID" value="QEM84170.1"/>
    <property type="molecule type" value="Genomic_DNA"/>
</dbReference>
<dbReference type="GO" id="GO:0016747">
    <property type="term" value="F:acyltransferase activity, transferring groups other than amino-acyl groups"/>
    <property type="evidence" value="ECO:0007669"/>
    <property type="project" value="InterPro"/>
</dbReference>
<dbReference type="Proteomes" id="UP000324285">
    <property type="component" value="Chromosome"/>
</dbReference>
<name>A0A5C1NMU4_9GAMM</name>
<sequence>MGPGLRVVICRGGDIAEWLSAVAQLRIEVFRDYPYLYDGDVDYEANYLQTYTRTPDALLVLALDGERVVGASTGLPLAEAEADFQAPFHERGMDMNDVFYFGESILLPEYRGQGLGHRFFDEREAHARAFGSFKWTAFAAVDRSEDDPRRPADYRANDPFWTRRGYVRHPDMQMQLAWKQIGDEQETEQALTFWLRPLENVH</sequence>